<evidence type="ECO:0000313" key="2">
    <source>
        <dbReference type="Proteomes" id="UP000799538"/>
    </source>
</evidence>
<proteinExistence type="predicted"/>
<dbReference type="Proteomes" id="UP000799538">
    <property type="component" value="Unassembled WGS sequence"/>
</dbReference>
<evidence type="ECO:0000313" key="1">
    <source>
        <dbReference type="EMBL" id="KAF2219327.1"/>
    </source>
</evidence>
<name>A0A6A6G0X6_9PEZI</name>
<gene>
    <name evidence="1" type="ORF">BDZ85DRAFT_268821</name>
</gene>
<accession>A0A6A6G0X6</accession>
<dbReference type="EMBL" id="ML992517">
    <property type="protein sequence ID" value="KAF2219327.1"/>
    <property type="molecule type" value="Genomic_DNA"/>
</dbReference>
<sequence>MRVLRGLLGLDWVVVEWGRLAHAGEGLNVGAELDVVGDDDLLTARGRPAVLADLLATGSAVE</sequence>
<keyword evidence="2" id="KW-1185">Reference proteome</keyword>
<organism evidence="1 2">
    <name type="scientific">Elsinoe ampelina</name>
    <dbReference type="NCBI Taxonomy" id="302913"/>
    <lineage>
        <taxon>Eukaryota</taxon>
        <taxon>Fungi</taxon>
        <taxon>Dikarya</taxon>
        <taxon>Ascomycota</taxon>
        <taxon>Pezizomycotina</taxon>
        <taxon>Dothideomycetes</taxon>
        <taxon>Dothideomycetidae</taxon>
        <taxon>Myriangiales</taxon>
        <taxon>Elsinoaceae</taxon>
        <taxon>Elsinoe</taxon>
    </lineage>
</organism>
<protein>
    <submittedName>
        <fullName evidence="1">Uncharacterized protein</fullName>
    </submittedName>
</protein>
<dbReference type="AlphaFoldDB" id="A0A6A6G0X6"/>
<reference evidence="2" key="1">
    <citation type="journal article" date="2020" name="Stud. Mycol.">
        <title>101 Dothideomycetes genomes: A test case for predicting lifestyles and emergence of pathogens.</title>
        <authorList>
            <person name="Haridas S."/>
            <person name="Albert R."/>
            <person name="Binder M."/>
            <person name="Bloem J."/>
            <person name="LaButti K."/>
            <person name="Salamov A."/>
            <person name="Andreopoulos B."/>
            <person name="Baker S."/>
            <person name="Barry K."/>
            <person name="Bills G."/>
            <person name="Bluhm B."/>
            <person name="Cannon C."/>
            <person name="Castanera R."/>
            <person name="Culley D."/>
            <person name="Daum C."/>
            <person name="Ezra D."/>
            <person name="Gonzalez J."/>
            <person name="Henrissat B."/>
            <person name="Kuo A."/>
            <person name="Liang C."/>
            <person name="Lipzen A."/>
            <person name="Lutzoni F."/>
            <person name="Magnuson J."/>
            <person name="Mondo S."/>
            <person name="Nolan M."/>
            <person name="Ohm R."/>
            <person name="Pangilinan J."/>
            <person name="Park H.-J."/>
            <person name="Ramirez L."/>
            <person name="Alfaro M."/>
            <person name="Sun H."/>
            <person name="Tritt A."/>
            <person name="Yoshinaga Y."/>
            <person name="Zwiers L.-H."/>
            <person name="Turgeon B."/>
            <person name="Goodwin S."/>
            <person name="Spatafora J."/>
            <person name="Crous P."/>
            <person name="Grigoriev I."/>
        </authorList>
    </citation>
    <scope>NUCLEOTIDE SEQUENCE [LARGE SCALE GENOMIC DNA]</scope>
    <source>
        <strain evidence="2">CECT 20119</strain>
    </source>
</reference>